<evidence type="ECO:0000313" key="2">
    <source>
        <dbReference type="EMBL" id="KAJ3051607.1"/>
    </source>
</evidence>
<proteinExistence type="predicted"/>
<dbReference type="SMART" id="SM00298">
    <property type="entry name" value="CHROMO"/>
    <property type="match status" value="1"/>
</dbReference>
<dbReference type="EMBL" id="JADGJD010000377">
    <property type="protein sequence ID" value="KAJ3051607.1"/>
    <property type="molecule type" value="Genomic_DNA"/>
</dbReference>
<gene>
    <name evidence="2" type="ORF">HK097_007369</name>
</gene>
<dbReference type="InterPro" id="IPR016197">
    <property type="entry name" value="Chromo-like_dom_sf"/>
</dbReference>
<dbReference type="PROSITE" id="PS50013">
    <property type="entry name" value="CHROMO_2"/>
    <property type="match status" value="1"/>
</dbReference>
<evidence type="ECO:0000259" key="1">
    <source>
        <dbReference type="PROSITE" id="PS50013"/>
    </source>
</evidence>
<keyword evidence="3" id="KW-1185">Reference proteome</keyword>
<dbReference type="InterPro" id="IPR000953">
    <property type="entry name" value="Chromo/chromo_shadow_dom"/>
</dbReference>
<name>A0AAD5SBT6_9FUNG</name>
<organism evidence="2 3">
    <name type="scientific">Rhizophlyctis rosea</name>
    <dbReference type="NCBI Taxonomy" id="64517"/>
    <lineage>
        <taxon>Eukaryota</taxon>
        <taxon>Fungi</taxon>
        <taxon>Fungi incertae sedis</taxon>
        <taxon>Chytridiomycota</taxon>
        <taxon>Chytridiomycota incertae sedis</taxon>
        <taxon>Chytridiomycetes</taxon>
        <taxon>Rhizophlyctidales</taxon>
        <taxon>Rhizophlyctidaceae</taxon>
        <taxon>Rhizophlyctis</taxon>
    </lineage>
</organism>
<dbReference type="Gene3D" id="2.40.50.40">
    <property type="match status" value="1"/>
</dbReference>
<comment type="caution">
    <text evidence="2">The sequence shown here is derived from an EMBL/GenBank/DDBJ whole genome shotgun (WGS) entry which is preliminary data.</text>
</comment>
<protein>
    <recommendedName>
        <fullName evidence="1">Chromo domain-containing protein</fullName>
    </recommendedName>
</protein>
<dbReference type="SUPFAM" id="SSF54160">
    <property type="entry name" value="Chromo domain-like"/>
    <property type="match status" value="1"/>
</dbReference>
<dbReference type="Pfam" id="PF00385">
    <property type="entry name" value="Chromo"/>
    <property type="match status" value="1"/>
</dbReference>
<dbReference type="CDD" id="cd00024">
    <property type="entry name" value="CD_CSD"/>
    <property type="match status" value="1"/>
</dbReference>
<evidence type="ECO:0000313" key="3">
    <source>
        <dbReference type="Proteomes" id="UP001212841"/>
    </source>
</evidence>
<feature type="domain" description="Chromo" evidence="1">
    <location>
        <begin position="135"/>
        <end position="189"/>
    </location>
</feature>
<dbReference type="Proteomes" id="UP001212841">
    <property type="component" value="Unassembled WGS sequence"/>
</dbReference>
<sequence>MKTPDEVEEKEDVREEAANRIAGRAAQKYKGKVTNDIQVGDHVRFKLVRGPLEKPSKTGYWRKEVYKVVAVRQNRKHPNIANAYRIEDATTGEKVQGFVPRGDLLKIPKDFVKIPDRVVRPGPVNADASDEEPKYEVESILDKKIVKATRRKPETIMYKVKWKGWKKPTWEAAENLEHAQDANAEFESA</sequence>
<dbReference type="InterPro" id="IPR023780">
    <property type="entry name" value="Chromo_domain"/>
</dbReference>
<dbReference type="AlphaFoldDB" id="A0AAD5SBT6"/>
<accession>A0AAD5SBT6</accession>
<reference evidence="2" key="1">
    <citation type="submission" date="2020-05" db="EMBL/GenBank/DDBJ databases">
        <title>Phylogenomic resolution of chytrid fungi.</title>
        <authorList>
            <person name="Stajich J.E."/>
            <person name="Amses K."/>
            <person name="Simmons R."/>
            <person name="Seto K."/>
            <person name="Myers J."/>
            <person name="Bonds A."/>
            <person name="Quandt C.A."/>
            <person name="Barry K."/>
            <person name="Liu P."/>
            <person name="Grigoriev I."/>
            <person name="Longcore J.E."/>
            <person name="James T.Y."/>
        </authorList>
    </citation>
    <scope>NUCLEOTIDE SEQUENCE</scope>
    <source>
        <strain evidence="2">JEL0318</strain>
    </source>
</reference>